<name>A0A510DT54_9CREN</name>
<dbReference type="EMBL" id="AP018929">
    <property type="protein sequence ID" value="BBG23338.1"/>
    <property type="molecule type" value="Genomic_DNA"/>
</dbReference>
<evidence type="ECO:0000313" key="3">
    <source>
        <dbReference type="Proteomes" id="UP000322983"/>
    </source>
</evidence>
<protein>
    <submittedName>
        <fullName evidence="1">Uncharacterized protein</fullName>
    </submittedName>
</protein>
<evidence type="ECO:0000313" key="2">
    <source>
        <dbReference type="EMBL" id="BBG26090.1"/>
    </source>
</evidence>
<proteinExistence type="predicted"/>
<accession>A0A510DT54</accession>
<dbReference type="Proteomes" id="UP000325030">
    <property type="component" value="Chromosome"/>
</dbReference>
<dbReference type="KEGG" id="step:IC006_0622"/>
<reference evidence="1 3" key="2">
    <citation type="journal article" date="2020" name="Int. J. Syst. Evol. Microbiol.">
        <title>Sulfuracidifex tepidarius gen. nov., sp. nov. and transfer of Sulfolobus metallicus Huber and Stetter 1992 to the genus Sulfuracidifex as Sulfuracidifex metallicus comb. nov.</title>
        <authorList>
            <person name="Itoh T."/>
            <person name="Miura T."/>
            <person name="Sakai H.D."/>
            <person name="Kato S."/>
            <person name="Ohkuma M."/>
            <person name="Takashina T."/>
        </authorList>
    </citation>
    <scope>NUCLEOTIDE SEQUENCE [LARGE SCALE GENOMIC DNA]</scope>
    <source>
        <strain evidence="1 3">IC-006</strain>
        <strain evidence="2">IC-007</strain>
    </source>
</reference>
<dbReference type="Proteomes" id="UP000322983">
    <property type="component" value="Chromosome"/>
</dbReference>
<reference evidence="4" key="1">
    <citation type="submission" date="2018-09" db="EMBL/GenBank/DDBJ databases">
        <title>Complete Genome Sequencing of Sulfolobus sp. JCM 16834.</title>
        <authorList>
            <person name="Kato S."/>
            <person name="Itoh T."/>
            <person name="Ohkuma M."/>
        </authorList>
    </citation>
    <scope>NUCLEOTIDE SEQUENCE [LARGE SCALE GENOMIC DNA]</scope>
    <source>
        <strain evidence="4">IC-007</strain>
    </source>
</reference>
<accession>A0A510E1S4</accession>
<evidence type="ECO:0000313" key="4">
    <source>
        <dbReference type="Proteomes" id="UP000325030"/>
    </source>
</evidence>
<dbReference type="AlphaFoldDB" id="A0A510DT54"/>
<sequence>MELLDIIIMILENLFLTDPIKFAFEIYDSKVYHKYTEFTIIDEGYLMIFRKFNPPTIILYAEKETTAKKLLSAIKEDSFILFIEPK</sequence>
<organism evidence="1 3">
    <name type="scientific">Sulfuracidifex tepidarius</name>
    <dbReference type="NCBI Taxonomy" id="1294262"/>
    <lineage>
        <taxon>Archaea</taxon>
        <taxon>Thermoproteota</taxon>
        <taxon>Thermoprotei</taxon>
        <taxon>Sulfolobales</taxon>
        <taxon>Sulfolobaceae</taxon>
        <taxon>Sulfuracidifex</taxon>
    </lineage>
</organism>
<dbReference type="RefSeq" id="WP_256202591.1">
    <property type="nucleotide sequence ID" value="NZ_BBCL01000007.1"/>
</dbReference>
<dbReference type="EMBL" id="AP018930">
    <property type="protein sequence ID" value="BBG26090.1"/>
    <property type="molecule type" value="Genomic_DNA"/>
</dbReference>
<keyword evidence="3" id="KW-1185">Reference proteome</keyword>
<evidence type="ECO:0000313" key="1">
    <source>
        <dbReference type="EMBL" id="BBG23338.1"/>
    </source>
</evidence>
<gene>
    <name evidence="1" type="ORF">IC006_0622</name>
    <name evidence="2" type="ORF">IC007_0595</name>
</gene>